<evidence type="ECO:0000313" key="2">
    <source>
        <dbReference type="Proteomes" id="UP001163731"/>
    </source>
</evidence>
<protein>
    <submittedName>
        <fullName evidence="1">Cytochrome C551</fullName>
    </submittedName>
</protein>
<proteinExistence type="predicted"/>
<gene>
    <name evidence="1" type="ORF">OMO38_16680</name>
</gene>
<keyword evidence="2" id="KW-1185">Reference proteome</keyword>
<name>A0ABT3I280_9FLAO</name>
<sequence>MKKLVLLTLGIGFIAASCGTKEAQMSSSNTDSTAAADTAMRAAPAVADTLTTTVPMDSMKVDSVTTTPATR</sequence>
<evidence type="ECO:0000313" key="1">
    <source>
        <dbReference type="EMBL" id="MCW3170164.1"/>
    </source>
</evidence>
<comment type="caution">
    <text evidence="1">The sequence shown here is derived from an EMBL/GenBank/DDBJ whole genome shotgun (WGS) entry which is preliminary data.</text>
</comment>
<dbReference type="RefSeq" id="WP_264751323.1">
    <property type="nucleotide sequence ID" value="NZ_JAPDHW010000014.1"/>
</dbReference>
<dbReference type="PROSITE" id="PS51257">
    <property type="entry name" value="PROKAR_LIPOPROTEIN"/>
    <property type="match status" value="1"/>
</dbReference>
<accession>A0ABT3I280</accession>
<reference evidence="1" key="1">
    <citation type="submission" date="2022-10" db="EMBL/GenBank/DDBJ databases">
        <title>Chryseobacterium babae sp. nov. isolated from the gut of the beetle Oryctes rhinoceros, and Chryseobacterium kimseyorum sp. nov., isolated from a stick insect rearing cage.</title>
        <authorList>
            <person name="Shelomi M."/>
            <person name="Han C.-J."/>
            <person name="Chen W.-M."/>
            <person name="Chen H.-K."/>
            <person name="Liaw S.-J."/>
            <person name="Muhle E."/>
            <person name="Clermont D."/>
        </authorList>
    </citation>
    <scope>NUCLEOTIDE SEQUENCE</scope>
    <source>
        <strain evidence="1">09-1422</strain>
    </source>
</reference>
<dbReference type="Proteomes" id="UP001163731">
    <property type="component" value="Unassembled WGS sequence"/>
</dbReference>
<dbReference type="EMBL" id="JAPDHW010000014">
    <property type="protein sequence ID" value="MCW3170164.1"/>
    <property type="molecule type" value="Genomic_DNA"/>
</dbReference>
<organism evidence="1 2">
    <name type="scientific">Chryseobacterium kimseyorum</name>
    <dbReference type="NCBI Taxonomy" id="2984028"/>
    <lineage>
        <taxon>Bacteria</taxon>
        <taxon>Pseudomonadati</taxon>
        <taxon>Bacteroidota</taxon>
        <taxon>Flavobacteriia</taxon>
        <taxon>Flavobacteriales</taxon>
        <taxon>Weeksellaceae</taxon>
        <taxon>Chryseobacterium group</taxon>
        <taxon>Chryseobacterium</taxon>
    </lineage>
</organism>